<comment type="caution">
    <text evidence="11">The sequence shown here is derived from an EMBL/GenBank/DDBJ whole genome shotgun (WGS) entry which is preliminary data.</text>
</comment>
<dbReference type="GO" id="GO:0022625">
    <property type="term" value="C:cytosolic large ribosomal subunit"/>
    <property type="evidence" value="ECO:0007669"/>
    <property type="project" value="UniProtKB-UniRule"/>
</dbReference>
<dbReference type="FunFam" id="3.90.930.12:FF:000002">
    <property type="entry name" value="50S ribosomal protein L6"/>
    <property type="match status" value="1"/>
</dbReference>
<evidence type="ECO:0000256" key="2">
    <source>
        <dbReference type="ARBA" id="ARBA00022730"/>
    </source>
</evidence>
<dbReference type="InterPro" id="IPR036789">
    <property type="entry name" value="Ribosomal_uL6-like_a/b-dom_sf"/>
</dbReference>
<feature type="domain" description="Large ribosomal subunit protein uL6 alpha-beta" evidence="9">
    <location>
        <begin position="91"/>
        <end position="165"/>
    </location>
</feature>
<comment type="similarity">
    <text evidence="1 6 7">Belongs to the universal ribosomal protein uL6 family.</text>
</comment>
<gene>
    <name evidence="6 10" type="primary">rplF</name>
    <name evidence="11" type="ORF">DES51_10138</name>
    <name evidence="10" type="ORF">MQE39_03225</name>
</gene>
<dbReference type="Gene3D" id="3.90.930.12">
    <property type="entry name" value="Ribosomal protein L6, alpha-beta domain"/>
    <property type="match status" value="2"/>
</dbReference>
<dbReference type="GO" id="GO:0003735">
    <property type="term" value="F:structural constituent of ribosome"/>
    <property type="evidence" value="ECO:0007669"/>
    <property type="project" value="UniProtKB-UniRule"/>
</dbReference>
<sequence length="181" mass="19740">MSRIGNKTITIPAGVEITVAEGNEVTVKGPKGTLSRQFAPFLTISVEDGECKVIRPDDNKTTKQLHGTTRALLHNMVVGVSEGFEKRLELVGIGFRSAISGNKLQLNIGYSHQVIFDLVDDVKVECASPTEIVVSGIDKQKVGEFAANIRAARKPEPYKGKGIRYKGEYVRRKEGKTAGKK</sequence>
<name>A0A2V2FEA0_9FIRM</name>
<accession>A0A2V2FEA0</accession>
<reference evidence="11 12" key="1">
    <citation type="submission" date="2018-05" db="EMBL/GenBank/DDBJ databases">
        <title>Genomic Encyclopedia of Type Strains, Phase IV (KMG-IV): sequencing the most valuable type-strain genomes for metagenomic binning, comparative biology and taxonomic classification.</title>
        <authorList>
            <person name="Goeker M."/>
        </authorList>
    </citation>
    <scope>NUCLEOTIDE SEQUENCE [LARGE SCALE GENOMIC DNA]</scope>
    <source>
        <strain evidence="11 12">JC118</strain>
    </source>
</reference>
<keyword evidence="3 6" id="KW-0694">RNA-binding</keyword>
<evidence type="ECO:0000256" key="3">
    <source>
        <dbReference type="ARBA" id="ARBA00022884"/>
    </source>
</evidence>
<keyword evidence="12" id="KW-1185">Reference proteome</keyword>
<comment type="function">
    <text evidence="6 8">This protein binds to the 23S rRNA, and is important in its secondary structure. It is located near the subunit interface in the base of the L7/L12 stalk, and near the tRNA binding site of the peptidyltransferase center.</text>
</comment>
<dbReference type="GO" id="GO:0002181">
    <property type="term" value="P:cytoplasmic translation"/>
    <property type="evidence" value="ECO:0007669"/>
    <property type="project" value="TreeGrafter"/>
</dbReference>
<dbReference type="InterPro" id="IPR019906">
    <property type="entry name" value="Ribosomal_uL6_bac-type"/>
</dbReference>
<keyword evidence="5 6" id="KW-0687">Ribonucleoprotein</keyword>
<feature type="domain" description="Large ribosomal subunit protein uL6 alpha-beta" evidence="9">
    <location>
        <begin position="11"/>
        <end position="83"/>
    </location>
</feature>
<dbReference type="PRINTS" id="PR00059">
    <property type="entry name" value="RIBOSOMALL6"/>
</dbReference>
<dbReference type="FunFam" id="3.90.930.12:FF:000001">
    <property type="entry name" value="50S ribosomal protein L6"/>
    <property type="match status" value="1"/>
</dbReference>
<dbReference type="EMBL" id="JALDAW010000008">
    <property type="protein sequence ID" value="MDY5167136.1"/>
    <property type="molecule type" value="Genomic_DNA"/>
</dbReference>
<dbReference type="STRING" id="1034346.GCA_000313565_00037"/>
<dbReference type="InterPro" id="IPR000702">
    <property type="entry name" value="Ribosomal_uL6-like"/>
</dbReference>
<evidence type="ECO:0000256" key="1">
    <source>
        <dbReference type="ARBA" id="ARBA00009356"/>
    </source>
</evidence>
<dbReference type="GeneID" id="94442205"/>
<dbReference type="PANTHER" id="PTHR11655">
    <property type="entry name" value="60S/50S RIBOSOMAL PROTEIN L6/L9"/>
    <property type="match status" value="1"/>
</dbReference>
<dbReference type="PROSITE" id="PS00525">
    <property type="entry name" value="RIBOSOMAL_L6_1"/>
    <property type="match status" value="1"/>
</dbReference>
<dbReference type="InterPro" id="IPR020040">
    <property type="entry name" value="Ribosomal_uL6_a/b-dom"/>
</dbReference>
<keyword evidence="4 6" id="KW-0689">Ribosomal protein</keyword>
<dbReference type="HAMAP" id="MF_01365_B">
    <property type="entry name" value="Ribosomal_uL6_B"/>
    <property type="match status" value="1"/>
</dbReference>
<dbReference type="InterPro" id="IPR002358">
    <property type="entry name" value="Ribosomal_uL6_CS"/>
</dbReference>
<dbReference type="PIRSF" id="PIRSF002162">
    <property type="entry name" value="Ribosomal_L6"/>
    <property type="match status" value="1"/>
</dbReference>
<evidence type="ECO:0000313" key="11">
    <source>
        <dbReference type="EMBL" id="PXX81433.1"/>
    </source>
</evidence>
<evidence type="ECO:0000256" key="7">
    <source>
        <dbReference type="RuleBase" id="RU003869"/>
    </source>
</evidence>
<evidence type="ECO:0000256" key="8">
    <source>
        <dbReference type="RuleBase" id="RU003870"/>
    </source>
</evidence>
<dbReference type="AlphaFoldDB" id="A0A2V2FEA0"/>
<dbReference type="Pfam" id="PF00347">
    <property type="entry name" value="Ribosomal_L6"/>
    <property type="match status" value="2"/>
</dbReference>
<dbReference type="SUPFAM" id="SSF56053">
    <property type="entry name" value="Ribosomal protein L6"/>
    <property type="match status" value="2"/>
</dbReference>
<proteinExistence type="inferred from homology"/>
<dbReference type="Proteomes" id="UP001276902">
    <property type="component" value="Unassembled WGS sequence"/>
</dbReference>
<evidence type="ECO:0000256" key="6">
    <source>
        <dbReference type="HAMAP-Rule" id="MF_01365"/>
    </source>
</evidence>
<organism evidence="11 12">
    <name type="scientific">Dielma fastidiosa</name>
    <dbReference type="NCBI Taxonomy" id="1034346"/>
    <lineage>
        <taxon>Bacteria</taxon>
        <taxon>Bacillati</taxon>
        <taxon>Bacillota</taxon>
        <taxon>Erysipelotrichia</taxon>
        <taxon>Erysipelotrichales</taxon>
        <taxon>Erysipelotrichaceae</taxon>
        <taxon>Dielma</taxon>
    </lineage>
</organism>
<comment type="subunit">
    <text evidence="6">Part of the 50S ribosomal subunit.</text>
</comment>
<evidence type="ECO:0000259" key="9">
    <source>
        <dbReference type="Pfam" id="PF00347"/>
    </source>
</evidence>
<dbReference type="PANTHER" id="PTHR11655:SF14">
    <property type="entry name" value="LARGE RIBOSOMAL SUBUNIT PROTEIN UL6M"/>
    <property type="match status" value="1"/>
</dbReference>
<dbReference type="OrthoDB" id="9805007at2"/>
<evidence type="ECO:0000313" key="10">
    <source>
        <dbReference type="EMBL" id="MDY5167136.1"/>
    </source>
</evidence>
<evidence type="ECO:0000313" key="12">
    <source>
        <dbReference type="Proteomes" id="UP000247612"/>
    </source>
</evidence>
<evidence type="ECO:0000256" key="5">
    <source>
        <dbReference type="ARBA" id="ARBA00023274"/>
    </source>
</evidence>
<reference evidence="10" key="2">
    <citation type="submission" date="2022-03" db="EMBL/GenBank/DDBJ databases">
        <title>First case of bacteraemia caused by Dielma fastidiosa in a patient hospitalised with diverticulitis.</title>
        <authorList>
            <person name="Forman-Ankjaer B."/>
            <person name="Hvid-Jensen F."/>
            <person name="Kobel C.M."/>
            <person name="Greve T."/>
        </authorList>
    </citation>
    <scope>NUCLEOTIDE SEQUENCE</scope>
    <source>
        <strain evidence="10">AUH_DF_2021</strain>
    </source>
</reference>
<evidence type="ECO:0000256" key="4">
    <source>
        <dbReference type="ARBA" id="ARBA00022980"/>
    </source>
</evidence>
<protein>
    <recommendedName>
        <fullName evidence="6">Large ribosomal subunit protein uL6</fullName>
    </recommendedName>
</protein>
<dbReference type="NCBIfam" id="TIGR03654">
    <property type="entry name" value="L6_bact"/>
    <property type="match status" value="1"/>
</dbReference>
<dbReference type="RefSeq" id="WP_022936349.1">
    <property type="nucleotide sequence ID" value="NZ_BAABZA010000001.1"/>
</dbReference>
<dbReference type="GO" id="GO:0019843">
    <property type="term" value="F:rRNA binding"/>
    <property type="evidence" value="ECO:0007669"/>
    <property type="project" value="UniProtKB-UniRule"/>
</dbReference>
<dbReference type="EMBL" id="QJKH01000001">
    <property type="protein sequence ID" value="PXX81433.1"/>
    <property type="molecule type" value="Genomic_DNA"/>
</dbReference>
<dbReference type="Proteomes" id="UP000247612">
    <property type="component" value="Unassembled WGS sequence"/>
</dbReference>
<keyword evidence="2 6" id="KW-0699">rRNA-binding</keyword>